<accession>A0AAW0TFM9</accession>
<evidence type="ECO:0000313" key="8">
    <source>
        <dbReference type="Proteomes" id="UP001487740"/>
    </source>
</evidence>
<evidence type="ECO:0000256" key="4">
    <source>
        <dbReference type="ARBA" id="ARBA00022837"/>
    </source>
</evidence>
<dbReference type="AlphaFoldDB" id="A0AAW0TFM9"/>
<evidence type="ECO:0000256" key="3">
    <source>
        <dbReference type="ARBA" id="ARBA00022723"/>
    </source>
</evidence>
<dbReference type="Gene3D" id="3.30.1120.10">
    <property type="match status" value="1"/>
</dbReference>
<dbReference type="InterPro" id="IPR017850">
    <property type="entry name" value="Alkaline_phosphatase_core_sf"/>
</dbReference>
<evidence type="ECO:0000259" key="6">
    <source>
        <dbReference type="Pfam" id="PF00884"/>
    </source>
</evidence>
<dbReference type="PANTHER" id="PTHR10342">
    <property type="entry name" value="ARYLSULFATASE"/>
    <property type="match status" value="1"/>
</dbReference>
<comment type="cofactor">
    <cofactor evidence="1">
        <name>Ca(2+)</name>
        <dbReference type="ChEBI" id="CHEBI:29108"/>
    </cofactor>
</comment>
<keyword evidence="8" id="KW-1185">Reference proteome</keyword>
<sequence length="341" mass="37999">MDTGIKASISIWHLGFCDWDYTPTYRGFDTFYGYYNGMEDYYTHTRQGGYDFKDNKLTSWEENGTYSTFLFGDRAVKVIEEEAARSGPFFLYLPLQSVHSPLQVPDEYLDYYPEGSNQVLLGMVTAMDDVVGKVVEALHSTGQDDNTIIIFTSDNGSPNTGRNAPLKGYKGSLWEGGTRVPGLIYSPLLESTPREYNGLLHVTDWHNTLLAIAGSDALTDGDGFSQWDALRTGQAPSPRDSFIYNLDVDFDEPSGAIRVGNYKFFLGANTQDPKDWLSDLEEDPNETTNLVQERPDIAAELKELLLAQLASLVPHDTPPNDNAGNSDNWGGIWEPGWCTAH</sequence>
<dbReference type="EMBL" id="JARAKH010000031">
    <property type="protein sequence ID" value="KAK8386146.1"/>
    <property type="molecule type" value="Genomic_DNA"/>
</dbReference>
<dbReference type="PANTHER" id="PTHR10342:SF273">
    <property type="entry name" value="RE14504P"/>
    <property type="match status" value="1"/>
</dbReference>
<keyword evidence="4" id="KW-0106">Calcium</keyword>
<dbReference type="GO" id="GO:0008484">
    <property type="term" value="F:sulfuric ester hydrolase activity"/>
    <property type="evidence" value="ECO:0007669"/>
    <property type="project" value="InterPro"/>
</dbReference>
<dbReference type="Gene3D" id="3.40.720.10">
    <property type="entry name" value="Alkaline Phosphatase, subunit A"/>
    <property type="match status" value="1"/>
</dbReference>
<name>A0AAW0TFM9_SCYPA</name>
<keyword evidence="3" id="KW-0479">Metal-binding</keyword>
<dbReference type="InterPro" id="IPR000917">
    <property type="entry name" value="Sulfatase_N"/>
</dbReference>
<keyword evidence="5" id="KW-0325">Glycoprotein</keyword>
<proteinExistence type="inferred from homology"/>
<dbReference type="GO" id="GO:0046872">
    <property type="term" value="F:metal ion binding"/>
    <property type="evidence" value="ECO:0007669"/>
    <property type="project" value="UniProtKB-KW"/>
</dbReference>
<comment type="similarity">
    <text evidence="2">Belongs to the sulfatase family.</text>
</comment>
<gene>
    <name evidence="7" type="ORF">O3P69_010695</name>
</gene>
<evidence type="ECO:0000313" key="7">
    <source>
        <dbReference type="EMBL" id="KAK8386146.1"/>
    </source>
</evidence>
<protein>
    <recommendedName>
        <fullName evidence="6">Sulfatase N-terminal domain-containing protein</fullName>
    </recommendedName>
</protein>
<evidence type="ECO:0000256" key="5">
    <source>
        <dbReference type="ARBA" id="ARBA00023180"/>
    </source>
</evidence>
<dbReference type="SUPFAM" id="SSF53649">
    <property type="entry name" value="Alkaline phosphatase-like"/>
    <property type="match status" value="1"/>
</dbReference>
<feature type="domain" description="Sulfatase N-terminal" evidence="6">
    <location>
        <begin position="9"/>
        <end position="214"/>
    </location>
</feature>
<organism evidence="7 8">
    <name type="scientific">Scylla paramamosain</name>
    <name type="common">Mud crab</name>
    <dbReference type="NCBI Taxonomy" id="85552"/>
    <lineage>
        <taxon>Eukaryota</taxon>
        <taxon>Metazoa</taxon>
        <taxon>Ecdysozoa</taxon>
        <taxon>Arthropoda</taxon>
        <taxon>Crustacea</taxon>
        <taxon>Multicrustacea</taxon>
        <taxon>Malacostraca</taxon>
        <taxon>Eumalacostraca</taxon>
        <taxon>Eucarida</taxon>
        <taxon>Decapoda</taxon>
        <taxon>Pleocyemata</taxon>
        <taxon>Brachyura</taxon>
        <taxon>Eubrachyura</taxon>
        <taxon>Portunoidea</taxon>
        <taxon>Portunidae</taxon>
        <taxon>Portuninae</taxon>
        <taxon>Scylla</taxon>
    </lineage>
</organism>
<dbReference type="InterPro" id="IPR047115">
    <property type="entry name" value="ARSB"/>
</dbReference>
<dbReference type="Pfam" id="PF00884">
    <property type="entry name" value="Sulfatase"/>
    <property type="match status" value="1"/>
</dbReference>
<comment type="caution">
    <text evidence="7">The sequence shown here is derived from an EMBL/GenBank/DDBJ whole genome shotgun (WGS) entry which is preliminary data.</text>
</comment>
<evidence type="ECO:0000256" key="2">
    <source>
        <dbReference type="ARBA" id="ARBA00008779"/>
    </source>
</evidence>
<evidence type="ECO:0000256" key="1">
    <source>
        <dbReference type="ARBA" id="ARBA00001913"/>
    </source>
</evidence>
<dbReference type="CDD" id="cd16029">
    <property type="entry name" value="4-S"/>
    <property type="match status" value="1"/>
</dbReference>
<dbReference type="Proteomes" id="UP001487740">
    <property type="component" value="Unassembled WGS sequence"/>
</dbReference>
<reference evidence="7 8" key="1">
    <citation type="submission" date="2023-03" db="EMBL/GenBank/DDBJ databases">
        <title>High-quality genome of Scylla paramamosain provides insights in environmental adaptation.</title>
        <authorList>
            <person name="Zhang L."/>
        </authorList>
    </citation>
    <scope>NUCLEOTIDE SEQUENCE [LARGE SCALE GENOMIC DNA]</scope>
    <source>
        <strain evidence="7">LZ_2023a</strain>
        <tissue evidence="7">Muscle</tissue>
    </source>
</reference>